<sequence length="72" mass="7935">MEIGILIATGVSFGLLVIYRSFVGAEEDPETFDATVLAEKFKKPANWKVGKLPDSTHVEEEKKNRLSLALAD</sequence>
<comment type="caution">
    <text evidence="1">The sequence shown here is derived from an EMBL/GenBank/DDBJ whole genome shotgun (WGS) entry which is preliminary data.</text>
</comment>
<organism evidence="1 2">
    <name type="scientific">Lunatimonas lonarensis</name>
    <dbReference type="NCBI Taxonomy" id="1232681"/>
    <lineage>
        <taxon>Bacteria</taxon>
        <taxon>Pseudomonadati</taxon>
        <taxon>Bacteroidota</taxon>
        <taxon>Cytophagia</taxon>
        <taxon>Cytophagales</taxon>
        <taxon>Cyclobacteriaceae</taxon>
    </lineage>
</organism>
<name>R7ZQY0_9BACT</name>
<gene>
    <name evidence="1" type="ORF">ADIS_2976</name>
</gene>
<keyword evidence="2" id="KW-1185">Reference proteome</keyword>
<protein>
    <submittedName>
        <fullName evidence="1">Uncharacterized protein</fullName>
    </submittedName>
</protein>
<dbReference type="OrthoDB" id="840065at2"/>
<dbReference type="RefSeq" id="WP_010855110.1">
    <property type="nucleotide sequence ID" value="NZ_AQHR01000085.1"/>
</dbReference>
<dbReference type="Proteomes" id="UP000013909">
    <property type="component" value="Unassembled WGS sequence"/>
</dbReference>
<evidence type="ECO:0000313" key="1">
    <source>
        <dbReference type="EMBL" id="EON76526.1"/>
    </source>
</evidence>
<evidence type="ECO:0000313" key="2">
    <source>
        <dbReference type="Proteomes" id="UP000013909"/>
    </source>
</evidence>
<reference evidence="1 2" key="1">
    <citation type="submission" date="2013-02" db="EMBL/GenBank/DDBJ databases">
        <title>A novel strain isolated from Lonar lake, Maharashtra, India.</title>
        <authorList>
            <person name="Singh A."/>
        </authorList>
    </citation>
    <scope>NUCLEOTIDE SEQUENCE [LARGE SCALE GENOMIC DNA]</scope>
    <source>
        <strain evidence="1 2">AK24</strain>
    </source>
</reference>
<proteinExistence type="predicted"/>
<accession>R7ZQY0</accession>
<dbReference type="AlphaFoldDB" id="R7ZQY0"/>
<dbReference type="EMBL" id="AQHR01000085">
    <property type="protein sequence ID" value="EON76526.1"/>
    <property type="molecule type" value="Genomic_DNA"/>
</dbReference>